<sequence>MDRQSSLMEDFPDLFSFGGNPEASIAGRLLNDGEVERVASLLQRLNNFSGLNTSPDTMIDGDMIGMKKFQWKIIQKKFVLTNWDHLWTLETNMEI</sequence>
<comment type="caution">
    <text evidence="1">The sequence shown here is derived from an EMBL/GenBank/DDBJ whole genome shotgun (WGS) entry which is preliminary data.</text>
</comment>
<dbReference type="EMBL" id="JACXVP010000010">
    <property type="protein sequence ID" value="KAG5581860.1"/>
    <property type="molecule type" value="Genomic_DNA"/>
</dbReference>
<evidence type="ECO:0000313" key="2">
    <source>
        <dbReference type="Proteomes" id="UP000824120"/>
    </source>
</evidence>
<protein>
    <submittedName>
        <fullName evidence="1">Uncharacterized protein</fullName>
    </submittedName>
</protein>
<name>A0A9J5X3I9_SOLCO</name>
<dbReference type="OrthoDB" id="1210636at2759"/>
<dbReference type="AlphaFoldDB" id="A0A9J5X3I9"/>
<organism evidence="1 2">
    <name type="scientific">Solanum commersonii</name>
    <name type="common">Commerson's wild potato</name>
    <name type="synonym">Commerson's nightshade</name>
    <dbReference type="NCBI Taxonomy" id="4109"/>
    <lineage>
        <taxon>Eukaryota</taxon>
        <taxon>Viridiplantae</taxon>
        <taxon>Streptophyta</taxon>
        <taxon>Embryophyta</taxon>
        <taxon>Tracheophyta</taxon>
        <taxon>Spermatophyta</taxon>
        <taxon>Magnoliopsida</taxon>
        <taxon>eudicotyledons</taxon>
        <taxon>Gunneridae</taxon>
        <taxon>Pentapetalae</taxon>
        <taxon>asterids</taxon>
        <taxon>lamiids</taxon>
        <taxon>Solanales</taxon>
        <taxon>Solanaceae</taxon>
        <taxon>Solanoideae</taxon>
        <taxon>Solaneae</taxon>
        <taxon>Solanum</taxon>
    </lineage>
</organism>
<reference evidence="1 2" key="1">
    <citation type="submission" date="2020-09" db="EMBL/GenBank/DDBJ databases">
        <title>De no assembly of potato wild relative species, Solanum commersonii.</title>
        <authorList>
            <person name="Cho K."/>
        </authorList>
    </citation>
    <scope>NUCLEOTIDE SEQUENCE [LARGE SCALE GENOMIC DNA]</scope>
    <source>
        <strain evidence="1">LZ3.2</strain>
        <tissue evidence="1">Leaf</tissue>
    </source>
</reference>
<keyword evidence="2" id="KW-1185">Reference proteome</keyword>
<dbReference type="Proteomes" id="UP000824120">
    <property type="component" value="Chromosome 10"/>
</dbReference>
<proteinExistence type="predicted"/>
<evidence type="ECO:0000313" key="1">
    <source>
        <dbReference type="EMBL" id="KAG5581860.1"/>
    </source>
</evidence>
<accession>A0A9J5X3I9</accession>
<gene>
    <name evidence="1" type="ORF">H5410_052487</name>
</gene>